<dbReference type="PROSITE" id="PS00198">
    <property type="entry name" value="4FE4S_FER_1"/>
    <property type="match status" value="2"/>
</dbReference>
<evidence type="ECO:0000313" key="8">
    <source>
        <dbReference type="EMBL" id="MDQ7917283.1"/>
    </source>
</evidence>
<reference evidence="8 9" key="1">
    <citation type="submission" date="2023-08" db="EMBL/GenBank/DDBJ databases">
        <title>Mesonia sp. MT50, isolated from deep-sea sediment of the Mariana Trench.</title>
        <authorList>
            <person name="Fu H."/>
        </authorList>
    </citation>
    <scope>NUCLEOTIDE SEQUENCE [LARGE SCALE GENOMIC DNA]</scope>
    <source>
        <strain evidence="8 9">MT50</strain>
    </source>
</reference>
<feature type="domain" description="4Fe-4S ferredoxin-type" evidence="7">
    <location>
        <begin position="371"/>
        <end position="401"/>
    </location>
</feature>
<evidence type="ECO:0000256" key="5">
    <source>
        <dbReference type="ARBA" id="ARBA00023014"/>
    </source>
</evidence>
<name>A0ABU1A0Q8_9FLAO</name>
<dbReference type="InterPro" id="IPR017896">
    <property type="entry name" value="4Fe4S_Fe-S-bd"/>
</dbReference>
<feature type="transmembrane region" description="Helical" evidence="6">
    <location>
        <begin position="6"/>
        <end position="24"/>
    </location>
</feature>
<dbReference type="InterPro" id="IPR009051">
    <property type="entry name" value="Helical_ferredxn"/>
</dbReference>
<accession>A0ABU1A0Q8</accession>
<evidence type="ECO:0000313" key="9">
    <source>
        <dbReference type="Proteomes" id="UP001230915"/>
    </source>
</evidence>
<dbReference type="InterPro" id="IPR051460">
    <property type="entry name" value="HdrC_iron-sulfur_subunit"/>
</dbReference>
<dbReference type="Gene3D" id="1.10.1060.10">
    <property type="entry name" value="Alpha-helical ferredoxin"/>
    <property type="match status" value="1"/>
</dbReference>
<keyword evidence="6" id="KW-0812">Transmembrane</keyword>
<gene>
    <name evidence="8" type="ORF">RBU60_06820</name>
</gene>
<keyword evidence="9" id="KW-1185">Reference proteome</keyword>
<evidence type="ECO:0000256" key="2">
    <source>
        <dbReference type="ARBA" id="ARBA00022723"/>
    </source>
</evidence>
<evidence type="ECO:0000256" key="1">
    <source>
        <dbReference type="ARBA" id="ARBA00022485"/>
    </source>
</evidence>
<evidence type="ECO:0000256" key="4">
    <source>
        <dbReference type="ARBA" id="ARBA00023004"/>
    </source>
</evidence>
<dbReference type="SUPFAM" id="SSF103501">
    <property type="entry name" value="Respiratory nitrate reductase 1 gamma chain"/>
    <property type="match status" value="1"/>
</dbReference>
<organism evidence="8 9">
    <name type="scientific">Mesonia profundi</name>
    <dbReference type="NCBI Taxonomy" id="3070998"/>
    <lineage>
        <taxon>Bacteria</taxon>
        <taxon>Pseudomonadati</taxon>
        <taxon>Bacteroidota</taxon>
        <taxon>Flavobacteriia</taxon>
        <taxon>Flavobacteriales</taxon>
        <taxon>Flavobacteriaceae</taxon>
        <taxon>Mesonia</taxon>
    </lineage>
</organism>
<keyword evidence="6" id="KW-1133">Transmembrane helix</keyword>
<keyword evidence="3" id="KW-0560">Oxidoreductase</keyword>
<feature type="transmembrane region" description="Helical" evidence="6">
    <location>
        <begin position="154"/>
        <end position="172"/>
    </location>
</feature>
<dbReference type="EMBL" id="JAVHUL010000014">
    <property type="protein sequence ID" value="MDQ7917283.1"/>
    <property type="molecule type" value="Genomic_DNA"/>
</dbReference>
<sequence length="447" mass="50658">MALVGQILFVIALLFGFGFFARNVKKLVRNIRLGKEVNRNDKPNERFANMARVALGQSKMVKRPIAGFLHIIVYVGFVIINIEVLEIIIDGIFGTHRIFSFLGATYDVLIGSFEILALLVFIGVVVFWIRRNVIRIKRFWANEMKGWPKNDGNNILYFEMILMVLFLLMNATDFQLQSLGADHYTNEAGIVGAFPISQFLVPLIDGLSISSLIIVERAAWWLHILGILFFLNYLYYSKHLHILLAFPNTYFAKLTPQGKFDNLESVKKEVDLMMDPDADPFAAPDPSVEAEEPEKFGASDVKDLNWVQLLNSYTCTECGRCTSECPANQTGKKLSPRKIMMDTRDRLEEVGANIDANKGEFKDDGKQLLNDYISKEELWACTTCNACVEACPIGIDPLSIIVEMRRYLVMEESAAPNELNIAMGNIENNGAPWPYNQMDRLNWAEEK</sequence>
<feature type="transmembrane region" description="Helical" evidence="6">
    <location>
        <begin position="65"/>
        <end position="89"/>
    </location>
</feature>
<keyword evidence="4" id="KW-0408">Iron</keyword>
<dbReference type="Pfam" id="PF13187">
    <property type="entry name" value="Fer4_9"/>
    <property type="match status" value="1"/>
</dbReference>
<feature type="transmembrane region" description="Helical" evidence="6">
    <location>
        <begin position="109"/>
        <end position="129"/>
    </location>
</feature>
<dbReference type="SUPFAM" id="SSF46548">
    <property type="entry name" value="alpha-helical ferredoxin"/>
    <property type="match status" value="1"/>
</dbReference>
<keyword evidence="6" id="KW-0472">Membrane</keyword>
<evidence type="ECO:0000256" key="3">
    <source>
        <dbReference type="ARBA" id="ARBA00023002"/>
    </source>
</evidence>
<dbReference type="Proteomes" id="UP001230915">
    <property type="component" value="Unassembled WGS sequence"/>
</dbReference>
<dbReference type="PROSITE" id="PS51379">
    <property type="entry name" value="4FE4S_FER_2"/>
    <property type="match status" value="2"/>
</dbReference>
<dbReference type="PANTHER" id="PTHR43255:SF1">
    <property type="entry name" value="IRON-SULFUR-BINDING OXIDOREDUCTASE FADF-RELATED"/>
    <property type="match status" value="1"/>
</dbReference>
<comment type="caution">
    <text evidence="8">The sequence shown here is derived from an EMBL/GenBank/DDBJ whole genome shotgun (WGS) entry which is preliminary data.</text>
</comment>
<dbReference type="InterPro" id="IPR036197">
    <property type="entry name" value="NarG-like_sf"/>
</dbReference>
<keyword evidence="2" id="KW-0479">Metal-binding</keyword>
<dbReference type="Gene3D" id="1.20.950.20">
    <property type="entry name" value="Transmembrane di-heme cytochromes, Chain C"/>
    <property type="match status" value="1"/>
</dbReference>
<feature type="transmembrane region" description="Helical" evidence="6">
    <location>
        <begin position="218"/>
        <end position="236"/>
    </location>
</feature>
<dbReference type="InterPro" id="IPR017900">
    <property type="entry name" value="4Fe4S_Fe_S_CS"/>
</dbReference>
<evidence type="ECO:0000259" key="7">
    <source>
        <dbReference type="PROSITE" id="PS51379"/>
    </source>
</evidence>
<evidence type="ECO:0000256" key="6">
    <source>
        <dbReference type="SAM" id="Phobius"/>
    </source>
</evidence>
<keyword evidence="5" id="KW-0411">Iron-sulfur</keyword>
<feature type="domain" description="4Fe-4S ferredoxin-type" evidence="7">
    <location>
        <begin position="306"/>
        <end position="337"/>
    </location>
</feature>
<dbReference type="PANTHER" id="PTHR43255">
    <property type="entry name" value="IRON-SULFUR-BINDING OXIDOREDUCTASE FADF-RELATED-RELATED"/>
    <property type="match status" value="1"/>
</dbReference>
<dbReference type="RefSeq" id="WP_308863993.1">
    <property type="nucleotide sequence ID" value="NZ_JAVHUL010000014.1"/>
</dbReference>
<keyword evidence="1" id="KW-0004">4Fe-4S</keyword>
<protein>
    <submittedName>
        <fullName evidence="8">(Fe-S)-binding protein</fullName>
    </submittedName>
</protein>
<proteinExistence type="predicted"/>